<dbReference type="AlphaFoldDB" id="A0A9W6VD20"/>
<accession>A0A9W6VD20</accession>
<proteinExistence type="predicted"/>
<feature type="region of interest" description="Disordered" evidence="1">
    <location>
        <begin position="33"/>
        <end position="67"/>
    </location>
</feature>
<evidence type="ECO:0000313" key="3">
    <source>
        <dbReference type="EMBL" id="GLY64340.1"/>
    </source>
</evidence>
<keyword evidence="2" id="KW-0732">Signal</keyword>
<sequence>MRVAWSTRRTGVLAVASFTAPANSHTVTAVYGEDPDNAPDGFTAGRHDISAIGGGTRDVPARPARWH</sequence>
<evidence type="ECO:0000313" key="4">
    <source>
        <dbReference type="Proteomes" id="UP001165136"/>
    </source>
</evidence>
<protein>
    <submittedName>
        <fullName evidence="3">Uncharacterized protein</fullName>
    </submittedName>
</protein>
<dbReference type="RefSeq" id="WP_027943078.1">
    <property type="nucleotide sequence ID" value="NZ_BSTI01000002.1"/>
</dbReference>
<feature type="chain" id="PRO_5040724192" evidence="2">
    <location>
        <begin position="25"/>
        <end position="67"/>
    </location>
</feature>
<keyword evidence="4" id="KW-1185">Reference proteome</keyword>
<evidence type="ECO:0000256" key="1">
    <source>
        <dbReference type="SAM" id="MobiDB-lite"/>
    </source>
</evidence>
<dbReference type="Proteomes" id="UP001165136">
    <property type="component" value="Unassembled WGS sequence"/>
</dbReference>
<feature type="signal peptide" evidence="2">
    <location>
        <begin position="1"/>
        <end position="24"/>
    </location>
</feature>
<reference evidence="3" key="1">
    <citation type="submission" date="2023-03" db="EMBL/GenBank/DDBJ databases">
        <title>Amycolatopsis taiwanensis NBRC 103393.</title>
        <authorList>
            <person name="Ichikawa N."/>
            <person name="Sato H."/>
            <person name="Tonouchi N."/>
        </authorList>
    </citation>
    <scope>NUCLEOTIDE SEQUENCE</scope>
    <source>
        <strain evidence="3">NBRC 103393</strain>
    </source>
</reference>
<organism evidence="3 4">
    <name type="scientific">Amycolatopsis taiwanensis</name>
    <dbReference type="NCBI Taxonomy" id="342230"/>
    <lineage>
        <taxon>Bacteria</taxon>
        <taxon>Bacillati</taxon>
        <taxon>Actinomycetota</taxon>
        <taxon>Actinomycetes</taxon>
        <taxon>Pseudonocardiales</taxon>
        <taxon>Pseudonocardiaceae</taxon>
        <taxon>Amycolatopsis</taxon>
    </lineage>
</organism>
<comment type="caution">
    <text evidence="3">The sequence shown here is derived from an EMBL/GenBank/DDBJ whole genome shotgun (WGS) entry which is preliminary data.</text>
</comment>
<name>A0A9W6VD20_9PSEU</name>
<dbReference type="EMBL" id="BSTI01000002">
    <property type="protein sequence ID" value="GLY64340.1"/>
    <property type="molecule type" value="Genomic_DNA"/>
</dbReference>
<evidence type="ECO:0000256" key="2">
    <source>
        <dbReference type="SAM" id="SignalP"/>
    </source>
</evidence>
<gene>
    <name evidence="3" type="ORF">Atai01_09590</name>
</gene>